<feature type="compositionally biased region" description="Low complexity" evidence="1">
    <location>
        <begin position="252"/>
        <end position="263"/>
    </location>
</feature>
<accession>A0A914PG73</accession>
<evidence type="ECO:0000313" key="2">
    <source>
        <dbReference type="Proteomes" id="UP000887578"/>
    </source>
</evidence>
<evidence type="ECO:0000313" key="3">
    <source>
        <dbReference type="WBParaSite" id="PDA_v2.g13775.t1"/>
    </source>
</evidence>
<feature type="region of interest" description="Disordered" evidence="1">
    <location>
        <begin position="237"/>
        <end position="290"/>
    </location>
</feature>
<reference evidence="3" key="1">
    <citation type="submission" date="2022-11" db="UniProtKB">
        <authorList>
            <consortium name="WormBaseParasite"/>
        </authorList>
    </citation>
    <scope>IDENTIFICATION</scope>
</reference>
<protein>
    <submittedName>
        <fullName evidence="3">Uncharacterized protein</fullName>
    </submittedName>
</protein>
<dbReference type="AlphaFoldDB" id="A0A914PG73"/>
<organism evidence="2 3">
    <name type="scientific">Panagrolaimus davidi</name>
    <dbReference type="NCBI Taxonomy" id="227884"/>
    <lineage>
        <taxon>Eukaryota</taxon>
        <taxon>Metazoa</taxon>
        <taxon>Ecdysozoa</taxon>
        <taxon>Nematoda</taxon>
        <taxon>Chromadorea</taxon>
        <taxon>Rhabditida</taxon>
        <taxon>Tylenchina</taxon>
        <taxon>Panagrolaimomorpha</taxon>
        <taxon>Panagrolaimoidea</taxon>
        <taxon>Panagrolaimidae</taxon>
        <taxon>Panagrolaimus</taxon>
    </lineage>
</organism>
<dbReference type="Proteomes" id="UP000887578">
    <property type="component" value="Unplaced"/>
</dbReference>
<evidence type="ECO:0000256" key="1">
    <source>
        <dbReference type="SAM" id="MobiDB-lite"/>
    </source>
</evidence>
<name>A0A914PG73_9BILA</name>
<proteinExistence type="predicted"/>
<feature type="compositionally biased region" description="Basic residues" evidence="1">
    <location>
        <begin position="281"/>
        <end position="290"/>
    </location>
</feature>
<keyword evidence="2" id="KW-1185">Reference proteome</keyword>
<sequence>MGGTFLEAPYLEEAEEFEGNGFKYIIGLTTQTRKPTLFIYYTDDDNGICYYRHNEELARCVGCLKYIKYDKERKVFLTNPAEGHGPVVTKEGKCKFGSNEIKEKQFQIIFLVQCQGKGIQNLEIYKKDFKKCYELTFGKMPAKVRDSMRRRIEGALAENVAIDPFNEIDNIFRFPTLFPGEAVVVDEEPNVPAENVALTDSDANPQNNDAIDEGENDTEKPESEADIMEQSMINLSLRGNDFDTPDSPPPTSDTSDTQPPTSTLPVQPQEGFKAPRQDHISKRRHQADSG</sequence>
<feature type="region of interest" description="Disordered" evidence="1">
    <location>
        <begin position="195"/>
        <end position="224"/>
    </location>
</feature>
<dbReference type="WBParaSite" id="PDA_v2.g13775.t1">
    <property type="protein sequence ID" value="PDA_v2.g13775.t1"/>
    <property type="gene ID" value="PDA_v2.g13775"/>
</dbReference>